<reference evidence="9 10" key="2">
    <citation type="submission" date="2018-11" db="EMBL/GenBank/DDBJ databases">
        <authorList>
            <consortium name="Pathogen Informatics"/>
        </authorList>
    </citation>
    <scope>NUCLEOTIDE SEQUENCE [LARGE SCALE GENOMIC DNA]</scope>
    <source>
        <strain evidence="9 10">Costa Rica</strain>
    </source>
</reference>
<keyword evidence="5 6" id="KW-0539">Nucleus</keyword>
<evidence type="ECO:0000256" key="4">
    <source>
        <dbReference type="ARBA" id="ARBA00023125"/>
    </source>
</evidence>
<dbReference type="GO" id="GO:0031492">
    <property type="term" value="F:nucleosomal DNA binding"/>
    <property type="evidence" value="ECO:0007669"/>
    <property type="project" value="TreeGrafter"/>
</dbReference>
<feature type="region of interest" description="Disordered" evidence="7">
    <location>
        <begin position="214"/>
        <end position="288"/>
    </location>
</feature>
<evidence type="ECO:0000256" key="5">
    <source>
        <dbReference type="ARBA" id="ARBA00023242"/>
    </source>
</evidence>
<feature type="compositionally biased region" description="Basic residues" evidence="7">
    <location>
        <begin position="223"/>
        <end position="232"/>
    </location>
</feature>
<comment type="similarity">
    <text evidence="6">Belongs to the histone H1/H5 family.</text>
</comment>
<feature type="compositionally biased region" description="Basic residues" evidence="7">
    <location>
        <begin position="266"/>
        <end position="288"/>
    </location>
</feature>
<dbReference type="GO" id="GO:0030527">
    <property type="term" value="F:structural constituent of chromatin"/>
    <property type="evidence" value="ECO:0007669"/>
    <property type="project" value="InterPro"/>
</dbReference>
<dbReference type="GO" id="GO:0000786">
    <property type="term" value="C:nucleosome"/>
    <property type="evidence" value="ECO:0007669"/>
    <property type="project" value="InterPro"/>
</dbReference>
<keyword evidence="3 6" id="KW-0158">Chromosome</keyword>
<dbReference type="FunFam" id="1.10.10.10:FF:000140">
    <property type="entry name" value="Histone H1.0"/>
    <property type="match status" value="1"/>
</dbReference>
<dbReference type="GO" id="GO:0006334">
    <property type="term" value="P:nucleosome assembly"/>
    <property type="evidence" value="ECO:0007669"/>
    <property type="project" value="InterPro"/>
</dbReference>
<dbReference type="PROSITE" id="PS51504">
    <property type="entry name" value="H15"/>
    <property type="match status" value="1"/>
</dbReference>
<dbReference type="AlphaFoldDB" id="A0A0R3PVV3"/>
<dbReference type="EMBL" id="UYYA01004425">
    <property type="protein sequence ID" value="VDM61788.1"/>
    <property type="molecule type" value="Genomic_DNA"/>
</dbReference>
<dbReference type="Pfam" id="PF00538">
    <property type="entry name" value="Linker_histone"/>
    <property type="match status" value="1"/>
</dbReference>
<name>A0A0R3PVV3_ANGCS</name>
<evidence type="ECO:0000313" key="9">
    <source>
        <dbReference type="EMBL" id="VDM61788.1"/>
    </source>
</evidence>
<dbReference type="STRING" id="334426.A0A0R3PVV3"/>
<dbReference type="SUPFAM" id="SSF46785">
    <property type="entry name" value="Winged helix' DNA-binding domain"/>
    <property type="match status" value="1"/>
</dbReference>
<dbReference type="GO" id="GO:0045910">
    <property type="term" value="P:negative regulation of DNA recombination"/>
    <property type="evidence" value="ECO:0007669"/>
    <property type="project" value="TreeGrafter"/>
</dbReference>
<evidence type="ECO:0000256" key="2">
    <source>
        <dbReference type="ARBA" id="ARBA00004286"/>
    </source>
</evidence>
<dbReference type="InterPro" id="IPR005818">
    <property type="entry name" value="Histone_H1/H5_H15"/>
</dbReference>
<dbReference type="Gene3D" id="1.10.10.10">
    <property type="entry name" value="Winged helix-like DNA-binding domain superfamily/Winged helix DNA-binding domain"/>
    <property type="match status" value="1"/>
</dbReference>
<evidence type="ECO:0000256" key="1">
    <source>
        <dbReference type="ARBA" id="ARBA00004123"/>
    </source>
</evidence>
<keyword evidence="4 6" id="KW-0238">DNA-binding</keyword>
<evidence type="ECO:0000256" key="7">
    <source>
        <dbReference type="SAM" id="MobiDB-lite"/>
    </source>
</evidence>
<dbReference type="Proteomes" id="UP000267027">
    <property type="component" value="Unassembled WGS sequence"/>
</dbReference>
<dbReference type="InterPro" id="IPR005819">
    <property type="entry name" value="H1/H5"/>
</dbReference>
<proteinExistence type="inferred from homology"/>
<dbReference type="PRINTS" id="PR00624">
    <property type="entry name" value="HISTONEH5"/>
</dbReference>
<sequence>MACAAALDTREAIVSLSVFGAMLRAIHDVVVSRRTSVTSITVLCEWSSSFFCQFDFDNRASRVHSTRYHRDRLPLTMMRAAHDSIHMEGMMEASEKPMVFRKLDEKSKNLLNRKNPVPLHHPTYLSMIKDAVLALNASKGVSKPALLKYLAQHYQLGENLPKINSHLCVALRKALKDGFIEQAKGHGASGSFKLGKMAKTDTKRSARTRLVKKATKARPSSMKAKRSVKNKLSKTVGMARKLVKPRKASKAKVKARAVKSGVKSATGRHRVQKKRSVAKNRARRARKA</sequence>
<dbReference type="GO" id="GO:0005634">
    <property type="term" value="C:nucleus"/>
    <property type="evidence" value="ECO:0007669"/>
    <property type="project" value="UniProtKB-SubCell"/>
</dbReference>
<dbReference type="GO" id="GO:0003690">
    <property type="term" value="F:double-stranded DNA binding"/>
    <property type="evidence" value="ECO:0007669"/>
    <property type="project" value="TreeGrafter"/>
</dbReference>
<dbReference type="InterPro" id="IPR036390">
    <property type="entry name" value="WH_DNA-bd_sf"/>
</dbReference>
<evidence type="ECO:0000259" key="8">
    <source>
        <dbReference type="PROSITE" id="PS51504"/>
    </source>
</evidence>
<feature type="domain" description="H15" evidence="8">
    <location>
        <begin position="120"/>
        <end position="196"/>
    </location>
</feature>
<dbReference type="PANTHER" id="PTHR11467:SF61">
    <property type="entry name" value="HISTONE H1.X"/>
    <property type="match status" value="1"/>
</dbReference>
<evidence type="ECO:0000313" key="10">
    <source>
        <dbReference type="Proteomes" id="UP000267027"/>
    </source>
</evidence>
<evidence type="ECO:0000256" key="3">
    <source>
        <dbReference type="ARBA" id="ARBA00022454"/>
    </source>
</evidence>
<organism evidence="11">
    <name type="scientific">Angiostrongylus costaricensis</name>
    <name type="common">Nematode worm</name>
    <dbReference type="NCBI Taxonomy" id="334426"/>
    <lineage>
        <taxon>Eukaryota</taxon>
        <taxon>Metazoa</taxon>
        <taxon>Ecdysozoa</taxon>
        <taxon>Nematoda</taxon>
        <taxon>Chromadorea</taxon>
        <taxon>Rhabditida</taxon>
        <taxon>Rhabditina</taxon>
        <taxon>Rhabditomorpha</taxon>
        <taxon>Strongyloidea</taxon>
        <taxon>Metastrongylidae</taxon>
        <taxon>Angiostrongylus</taxon>
    </lineage>
</organism>
<dbReference type="CDD" id="cd00073">
    <property type="entry name" value="H15"/>
    <property type="match status" value="1"/>
</dbReference>
<dbReference type="WBParaSite" id="ACOC_0001020201-mRNA-1">
    <property type="protein sequence ID" value="ACOC_0001020201-mRNA-1"/>
    <property type="gene ID" value="ACOC_0001020201"/>
</dbReference>
<protein>
    <submittedName>
        <fullName evidence="11">H15 domain-containing protein</fullName>
    </submittedName>
</protein>
<comment type="subcellular location">
    <subcellularLocation>
        <location evidence="2">Chromosome</location>
    </subcellularLocation>
    <subcellularLocation>
        <location evidence="1 6">Nucleus</location>
    </subcellularLocation>
</comment>
<dbReference type="SMART" id="SM00526">
    <property type="entry name" value="H15"/>
    <property type="match status" value="1"/>
</dbReference>
<evidence type="ECO:0000256" key="6">
    <source>
        <dbReference type="RuleBase" id="RU003894"/>
    </source>
</evidence>
<reference evidence="11" key="1">
    <citation type="submission" date="2017-02" db="UniProtKB">
        <authorList>
            <consortium name="WormBaseParasite"/>
        </authorList>
    </citation>
    <scope>IDENTIFICATION</scope>
</reference>
<accession>A0A0R3PVV3</accession>
<keyword evidence="10" id="KW-1185">Reference proteome</keyword>
<dbReference type="OrthoDB" id="1110759at2759"/>
<dbReference type="OMA" id="NEPHHAS"/>
<dbReference type="GO" id="GO:0030261">
    <property type="term" value="P:chromosome condensation"/>
    <property type="evidence" value="ECO:0007669"/>
    <property type="project" value="TreeGrafter"/>
</dbReference>
<dbReference type="PANTHER" id="PTHR11467">
    <property type="entry name" value="HISTONE H1"/>
    <property type="match status" value="1"/>
</dbReference>
<gene>
    <name evidence="9" type="ORF">ACOC_LOCUS10203</name>
</gene>
<feature type="compositionally biased region" description="Basic residues" evidence="7">
    <location>
        <begin position="241"/>
        <end position="257"/>
    </location>
</feature>
<evidence type="ECO:0000313" key="11">
    <source>
        <dbReference type="WBParaSite" id="ACOC_0001020201-mRNA-1"/>
    </source>
</evidence>
<dbReference type="InterPro" id="IPR036388">
    <property type="entry name" value="WH-like_DNA-bd_sf"/>
</dbReference>